<organism evidence="3">
    <name type="scientific">marine metagenome</name>
    <dbReference type="NCBI Taxonomy" id="408172"/>
    <lineage>
        <taxon>unclassified sequences</taxon>
        <taxon>metagenomes</taxon>
        <taxon>ecological metagenomes</taxon>
    </lineage>
</organism>
<name>A0A381Z472_9ZZZZ</name>
<dbReference type="SUPFAM" id="SSF51735">
    <property type="entry name" value="NAD(P)-binding Rossmann-fold domains"/>
    <property type="match status" value="1"/>
</dbReference>
<feature type="non-terminal residue" evidence="3">
    <location>
        <position position="251"/>
    </location>
</feature>
<feature type="domain" description="XdhC Rossmann" evidence="2">
    <location>
        <begin position="110"/>
        <end position="249"/>
    </location>
</feature>
<dbReference type="InterPro" id="IPR027051">
    <property type="entry name" value="XdhC_Rossmann_dom"/>
</dbReference>
<dbReference type="PANTHER" id="PTHR30388:SF6">
    <property type="entry name" value="XANTHINE DEHYDROGENASE SUBUNIT A-RELATED"/>
    <property type="match status" value="1"/>
</dbReference>
<evidence type="ECO:0008006" key="4">
    <source>
        <dbReference type="Google" id="ProtNLM"/>
    </source>
</evidence>
<evidence type="ECO:0000259" key="2">
    <source>
        <dbReference type="Pfam" id="PF13478"/>
    </source>
</evidence>
<dbReference type="EMBL" id="UINC01019874">
    <property type="protein sequence ID" value="SVA84010.1"/>
    <property type="molecule type" value="Genomic_DNA"/>
</dbReference>
<sequence length="251" mass="26709">MDETQILNELNNLVEDGKTVVLATVVETSRSVPRHSGAKMLILSDSHQVGTIGGGEMEARVIKEACACMDDGTSLLLNYELVDPVAGDPGVCGGTVTIHLETYMPNSKILIIGCGHVGRAVAELASWVGYHVVATDDREAIAEDVAGADLVLTGSIEETLKQVDLTDRDHVVAVTRNAELDIQNLPHILATDAKSIGVMGSSKRWKTTRSSLESAGISEEDLSRITSPIGLDLNAETPQEIALSILSQIIE</sequence>
<feature type="domain" description="XdhC- CoxI" evidence="1">
    <location>
        <begin position="14"/>
        <end position="79"/>
    </location>
</feature>
<dbReference type="InterPro" id="IPR052698">
    <property type="entry name" value="MoCofactor_Util/Proc"/>
</dbReference>
<dbReference type="Gene3D" id="3.40.50.720">
    <property type="entry name" value="NAD(P)-binding Rossmann-like Domain"/>
    <property type="match status" value="1"/>
</dbReference>
<evidence type="ECO:0000313" key="3">
    <source>
        <dbReference type="EMBL" id="SVA84010.1"/>
    </source>
</evidence>
<protein>
    <recommendedName>
        <fullName evidence="4">XdhC- CoxI domain-containing protein</fullName>
    </recommendedName>
</protein>
<accession>A0A381Z472</accession>
<dbReference type="Pfam" id="PF02625">
    <property type="entry name" value="XdhC_CoxI"/>
    <property type="match status" value="1"/>
</dbReference>
<evidence type="ECO:0000259" key="1">
    <source>
        <dbReference type="Pfam" id="PF02625"/>
    </source>
</evidence>
<dbReference type="InterPro" id="IPR003777">
    <property type="entry name" value="XdhC_CoxI"/>
</dbReference>
<dbReference type="Pfam" id="PF13478">
    <property type="entry name" value="XdhC_C"/>
    <property type="match status" value="1"/>
</dbReference>
<dbReference type="PANTHER" id="PTHR30388">
    <property type="entry name" value="ALDEHYDE OXIDOREDUCTASE MOLYBDENUM COFACTOR ASSEMBLY PROTEIN"/>
    <property type="match status" value="1"/>
</dbReference>
<dbReference type="InterPro" id="IPR036291">
    <property type="entry name" value="NAD(P)-bd_dom_sf"/>
</dbReference>
<proteinExistence type="predicted"/>
<dbReference type="AlphaFoldDB" id="A0A381Z472"/>
<gene>
    <name evidence="3" type="ORF">METZ01_LOCUS136864</name>
</gene>
<reference evidence="3" key="1">
    <citation type="submission" date="2018-05" db="EMBL/GenBank/DDBJ databases">
        <authorList>
            <person name="Lanie J.A."/>
            <person name="Ng W.-L."/>
            <person name="Kazmierczak K.M."/>
            <person name="Andrzejewski T.M."/>
            <person name="Davidsen T.M."/>
            <person name="Wayne K.J."/>
            <person name="Tettelin H."/>
            <person name="Glass J.I."/>
            <person name="Rusch D."/>
            <person name="Podicherti R."/>
            <person name="Tsui H.-C.T."/>
            <person name="Winkler M.E."/>
        </authorList>
    </citation>
    <scope>NUCLEOTIDE SEQUENCE</scope>
</reference>